<keyword evidence="2" id="KW-1185">Reference proteome</keyword>
<name>A0ABU5ZVR9_9FLAO</name>
<reference evidence="1 2" key="1">
    <citation type="journal article" date="2013" name="Int. J. Syst. Evol. Microbiol.">
        <title>Aquimarina gracilis sp. nov., isolated from the gut microflora of a mussel, Mytilus coruscus, and emended description of Aquimarina spongiae.</title>
        <authorList>
            <person name="Park S.C."/>
            <person name="Choe H.N."/>
            <person name="Baik K.S."/>
            <person name="Seong C.N."/>
        </authorList>
    </citation>
    <scope>NUCLEOTIDE SEQUENCE [LARGE SCALE GENOMIC DNA]</scope>
    <source>
        <strain evidence="1 2">PSC32</strain>
    </source>
</reference>
<evidence type="ECO:0000313" key="2">
    <source>
        <dbReference type="Proteomes" id="UP001327027"/>
    </source>
</evidence>
<evidence type="ECO:0000313" key="1">
    <source>
        <dbReference type="EMBL" id="MEB3345984.1"/>
    </source>
</evidence>
<protein>
    <submittedName>
        <fullName evidence="1">Uncharacterized protein</fullName>
    </submittedName>
</protein>
<organism evidence="1 2">
    <name type="scientific">Aquimarina gracilis</name>
    <dbReference type="NCBI Taxonomy" id="874422"/>
    <lineage>
        <taxon>Bacteria</taxon>
        <taxon>Pseudomonadati</taxon>
        <taxon>Bacteroidota</taxon>
        <taxon>Flavobacteriia</taxon>
        <taxon>Flavobacteriales</taxon>
        <taxon>Flavobacteriaceae</taxon>
        <taxon>Aquimarina</taxon>
    </lineage>
</organism>
<accession>A0ABU5ZVR9</accession>
<dbReference type="EMBL" id="JAYKLX010000005">
    <property type="protein sequence ID" value="MEB3345984.1"/>
    <property type="molecule type" value="Genomic_DNA"/>
</dbReference>
<proteinExistence type="predicted"/>
<sequence length="83" mass="10020">MERDAREICTVSLGIDRLEDNYTFYNNSTIRHTYDESIFNYGLMEWIKPGEISNTIKRRILKNCPNKYKRQVRQILAFNLRMN</sequence>
<dbReference type="Proteomes" id="UP001327027">
    <property type="component" value="Unassembled WGS sequence"/>
</dbReference>
<gene>
    <name evidence="1" type="ORF">U6A24_10960</name>
</gene>
<dbReference type="RefSeq" id="WP_324180015.1">
    <property type="nucleotide sequence ID" value="NZ_BAABAW010000006.1"/>
</dbReference>
<comment type="caution">
    <text evidence="1">The sequence shown here is derived from an EMBL/GenBank/DDBJ whole genome shotgun (WGS) entry which is preliminary data.</text>
</comment>